<sequence length="249" mass="28777">MYNVLPVPESPCNKTLKGDSPTGLLSIQDWIPIFRAYSESGLDVYSAWTTNNINNINTDEGPSHLLLQPTIWPFIKEVKVSMVNDHKQMTYITFTASGSTRSNWFSRDRIIESTYVDLMDSLYNPESPASYSISGFVQIYRNVTRRFYAYWKHSGCHNDIGWIAVLDILDGFCFWERNGIRPSFMYCSGTSRCLYPAWYSKHEPRCAKNHEGNAGQLDPENILCIFRWSEEKHNLGYTCYLADVDPKRF</sequence>
<organism evidence="1 2">
    <name type="scientific">Paralvinella palmiformis</name>
    <dbReference type="NCBI Taxonomy" id="53620"/>
    <lineage>
        <taxon>Eukaryota</taxon>
        <taxon>Metazoa</taxon>
        <taxon>Spiralia</taxon>
        <taxon>Lophotrochozoa</taxon>
        <taxon>Annelida</taxon>
        <taxon>Polychaeta</taxon>
        <taxon>Sedentaria</taxon>
        <taxon>Canalipalpata</taxon>
        <taxon>Terebellida</taxon>
        <taxon>Terebelliformia</taxon>
        <taxon>Alvinellidae</taxon>
        <taxon>Paralvinella</taxon>
    </lineage>
</organism>
<dbReference type="AlphaFoldDB" id="A0AAD9K4W7"/>
<comment type="caution">
    <text evidence="1">The sequence shown here is derived from an EMBL/GenBank/DDBJ whole genome shotgun (WGS) entry which is preliminary data.</text>
</comment>
<keyword evidence="2" id="KW-1185">Reference proteome</keyword>
<protein>
    <submittedName>
        <fullName evidence="1">Uncharacterized protein</fullName>
    </submittedName>
</protein>
<dbReference type="EMBL" id="JAODUP010000061">
    <property type="protein sequence ID" value="KAK2164601.1"/>
    <property type="molecule type" value="Genomic_DNA"/>
</dbReference>
<evidence type="ECO:0000313" key="1">
    <source>
        <dbReference type="EMBL" id="KAK2164601.1"/>
    </source>
</evidence>
<reference evidence="1" key="1">
    <citation type="journal article" date="2023" name="Mol. Biol. Evol.">
        <title>Third-Generation Sequencing Reveals the Adaptive Role of the Epigenome in Three Deep-Sea Polychaetes.</title>
        <authorList>
            <person name="Perez M."/>
            <person name="Aroh O."/>
            <person name="Sun Y."/>
            <person name="Lan Y."/>
            <person name="Juniper S.K."/>
            <person name="Young C.R."/>
            <person name="Angers B."/>
            <person name="Qian P.Y."/>
        </authorList>
    </citation>
    <scope>NUCLEOTIDE SEQUENCE</scope>
    <source>
        <strain evidence="1">P08H-3</strain>
    </source>
</reference>
<accession>A0AAD9K4W7</accession>
<evidence type="ECO:0000313" key="2">
    <source>
        <dbReference type="Proteomes" id="UP001208570"/>
    </source>
</evidence>
<dbReference type="Proteomes" id="UP001208570">
    <property type="component" value="Unassembled WGS sequence"/>
</dbReference>
<proteinExistence type="predicted"/>
<name>A0AAD9K4W7_9ANNE</name>
<gene>
    <name evidence="1" type="ORF">LSH36_61g05009</name>
</gene>